<dbReference type="Pfam" id="PF13715">
    <property type="entry name" value="CarbopepD_reg_2"/>
    <property type="match status" value="1"/>
</dbReference>
<organism evidence="1 2">
    <name type="scientific">Autumnicola musiva</name>
    <dbReference type="NCBI Taxonomy" id="3075589"/>
    <lineage>
        <taxon>Bacteria</taxon>
        <taxon>Pseudomonadati</taxon>
        <taxon>Bacteroidota</taxon>
        <taxon>Flavobacteriia</taxon>
        <taxon>Flavobacteriales</taxon>
        <taxon>Flavobacteriaceae</taxon>
        <taxon>Autumnicola</taxon>
    </lineage>
</organism>
<comment type="caution">
    <text evidence="1">The sequence shown here is derived from an EMBL/GenBank/DDBJ whole genome shotgun (WGS) entry which is preliminary data.</text>
</comment>
<proteinExistence type="predicted"/>
<dbReference type="InterPro" id="IPR008969">
    <property type="entry name" value="CarboxyPept-like_regulatory"/>
</dbReference>
<name>A0ABU3D9A7_9FLAO</name>
<dbReference type="EMBL" id="JAVRHK010000016">
    <property type="protein sequence ID" value="MDT0678119.1"/>
    <property type="molecule type" value="Genomic_DNA"/>
</dbReference>
<evidence type="ECO:0000313" key="2">
    <source>
        <dbReference type="Proteomes" id="UP001262582"/>
    </source>
</evidence>
<gene>
    <name evidence="1" type="ORF">RM539_16170</name>
</gene>
<dbReference type="Proteomes" id="UP001262582">
    <property type="component" value="Unassembled WGS sequence"/>
</dbReference>
<evidence type="ECO:0000313" key="1">
    <source>
        <dbReference type="EMBL" id="MDT0678119.1"/>
    </source>
</evidence>
<reference evidence="1 2" key="1">
    <citation type="submission" date="2023-09" db="EMBL/GenBank/DDBJ databases">
        <authorList>
            <person name="Rey-Velasco X."/>
        </authorList>
    </citation>
    <scope>NUCLEOTIDE SEQUENCE [LARGE SCALE GENOMIC DNA]</scope>
    <source>
        <strain evidence="1 2">F117</strain>
    </source>
</reference>
<protein>
    <submittedName>
        <fullName evidence="1">Carboxypeptidase-like regulatory domain-containing protein</fullName>
    </submittedName>
</protein>
<accession>A0ABU3D9A7</accession>
<dbReference type="RefSeq" id="WP_311504456.1">
    <property type="nucleotide sequence ID" value="NZ_JAVRHK010000016.1"/>
</dbReference>
<dbReference type="SUPFAM" id="SSF49464">
    <property type="entry name" value="Carboxypeptidase regulatory domain-like"/>
    <property type="match status" value="1"/>
</dbReference>
<keyword evidence="2" id="KW-1185">Reference proteome</keyword>
<sequence>MLKTFILSLLFVYVNVATSQEKLRGIIYNAEDSTAVFGASVYFDGTSIGVSSNKDGTFALNKPSEILAPLVISSLGFETVVIKDYDRYTSYLPPVYLKPGKEQLATVNIEADPWSREKKLKIFRREFIGSTKEAKDCFIENEEVVKLTYRPSTEVLTAYSNEPLNITNKYLGYQVKYNLQNFKIQFSIGTSGIQFTHFVYYDGTSFFQELKEKTKRKILRHRKRIYNGSILQFMRSLATKDLENNNFDIYHDRYKVPPYKYIKLSKRNNLVEVKLLTDKIIILHKNKNQSAMSTEGTFVIDALGNHSPPQNVIFSGVMSNGRTAHLLPLDYQQ</sequence>